<dbReference type="PROSITE" id="PS50885">
    <property type="entry name" value="HAMP"/>
    <property type="match status" value="1"/>
</dbReference>
<evidence type="ECO:0000256" key="6">
    <source>
        <dbReference type="ARBA" id="ARBA00022679"/>
    </source>
</evidence>
<evidence type="ECO:0000256" key="1">
    <source>
        <dbReference type="ARBA" id="ARBA00000085"/>
    </source>
</evidence>
<keyword evidence="16" id="KW-1185">Reference proteome</keyword>
<keyword evidence="10" id="KW-0902">Two-component regulatory system</keyword>
<dbReference type="InterPro" id="IPR036097">
    <property type="entry name" value="HisK_dim/P_sf"/>
</dbReference>
<dbReference type="Proteomes" id="UP001597079">
    <property type="component" value="Unassembled WGS sequence"/>
</dbReference>
<evidence type="ECO:0000256" key="12">
    <source>
        <dbReference type="SAM" id="Phobius"/>
    </source>
</evidence>
<evidence type="ECO:0000256" key="4">
    <source>
        <dbReference type="ARBA" id="ARBA00022475"/>
    </source>
</evidence>
<keyword evidence="7" id="KW-0547">Nucleotide-binding</keyword>
<dbReference type="InterPro" id="IPR003594">
    <property type="entry name" value="HATPase_dom"/>
</dbReference>
<keyword evidence="12" id="KW-0812">Transmembrane</keyword>
<evidence type="ECO:0000256" key="2">
    <source>
        <dbReference type="ARBA" id="ARBA00004651"/>
    </source>
</evidence>
<dbReference type="RefSeq" id="WP_377944073.1">
    <property type="nucleotide sequence ID" value="NZ_JBHUCX010000044.1"/>
</dbReference>
<dbReference type="CDD" id="cd00075">
    <property type="entry name" value="HATPase"/>
    <property type="match status" value="1"/>
</dbReference>
<accession>A0ABW4JJN0</accession>
<keyword evidence="11 12" id="KW-0472">Membrane</keyword>
<dbReference type="Pfam" id="PF00512">
    <property type="entry name" value="HisKA"/>
    <property type="match status" value="1"/>
</dbReference>
<dbReference type="InterPro" id="IPR004358">
    <property type="entry name" value="Sig_transdc_His_kin-like_C"/>
</dbReference>
<dbReference type="SMART" id="SM00304">
    <property type="entry name" value="HAMP"/>
    <property type="match status" value="1"/>
</dbReference>
<evidence type="ECO:0000259" key="14">
    <source>
        <dbReference type="PROSITE" id="PS50885"/>
    </source>
</evidence>
<evidence type="ECO:0000256" key="5">
    <source>
        <dbReference type="ARBA" id="ARBA00022553"/>
    </source>
</evidence>
<dbReference type="GO" id="GO:0016301">
    <property type="term" value="F:kinase activity"/>
    <property type="evidence" value="ECO:0007669"/>
    <property type="project" value="UniProtKB-KW"/>
</dbReference>
<dbReference type="InterPro" id="IPR003661">
    <property type="entry name" value="HisK_dim/P_dom"/>
</dbReference>
<evidence type="ECO:0000313" key="15">
    <source>
        <dbReference type="EMBL" id="MFD1676183.1"/>
    </source>
</evidence>
<dbReference type="SUPFAM" id="SSF55874">
    <property type="entry name" value="ATPase domain of HSP90 chaperone/DNA topoisomerase II/histidine kinase"/>
    <property type="match status" value="1"/>
</dbReference>
<keyword evidence="6" id="KW-0808">Transferase</keyword>
<dbReference type="InterPro" id="IPR003660">
    <property type="entry name" value="HAMP_dom"/>
</dbReference>
<evidence type="ECO:0000256" key="3">
    <source>
        <dbReference type="ARBA" id="ARBA00012438"/>
    </source>
</evidence>
<organism evidence="15 16">
    <name type="scientific">Alicyclobacillus fodiniaquatilis</name>
    <dbReference type="NCBI Taxonomy" id="1661150"/>
    <lineage>
        <taxon>Bacteria</taxon>
        <taxon>Bacillati</taxon>
        <taxon>Bacillota</taxon>
        <taxon>Bacilli</taxon>
        <taxon>Bacillales</taxon>
        <taxon>Alicyclobacillaceae</taxon>
        <taxon>Alicyclobacillus</taxon>
    </lineage>
</organism>
<feature type="domain" description="HAMP" evidence="14">
    <location>
        <begin position="83"/>
        <end position="135"/>
    </location>
</feature>
<evidence type="ECO:0000256" key="7">
    <source>
        <dbReference type="ARBA" id="ARBA00022741"/>
    </source>
</evidence>
<proteinExistence type="predicted"/>
<dbReference type="PRINTS" id="PR00344">
    <property type="entry name" value="BCTRLSENSOR"/>
</dbReference>
<protein>
    <recommendedName>
        <fullName evidence="3">histidine kinase</fullName>
        <ecNumber evidence="3">2.7.13.3</ecNumber>
    </recommendedName>
</protein>
<comment type="subcellular location">
    <subcellularLocation>
        <location evidence="2">Cell membrane</location>
        <topology evidence="2">Multi-pass membrane protein</topology>
    </subcellularLocation>
</comment>
<dbReference type="SUPFAM" id="SSF47384">
    <property type="entry name" value="Homodimeric domain of signal transducing histidine kinase"/>
    <property type="match status" value="1"/>
</dbReference>
<dbReference type="Pfam" id="PF00672">
    <property type="entry name" value="HAMP"/>
    <property type="match status" value="1"/>
</dbReference>
<reference evidence="16" key="1">
    <citation type="journal article" date="2019" name="Int. J. Syst. Evol. Microbiol.">
        <title>The Global Catalogue of Microorganisms (GCM) 10K type strain sequencing project: providing services to taxonomists for standard genome sequencing and annotation.</title>
        <authorList>
            <consortium name="The Broad Institute Genomics Platform"/>
            <consortium name="The Broad Institute Genome Sequencing Center for Infectious Disease"/>
            <person name="Wu L."/>
            <person name="Ma J."/>
        </authorList>
    </citation>
    <scope>NUCLEOTIDE SEQUENCE [LARGE SCALE GENOMIC DNA]</scope>
    <source>
        <strain evidence="16">CGMCC 1.12286</strain>
    </source>
</reference>
<keyword evidence="4" id="KW-1003">Cell membrane</keyword>
<dbReference type="EMBL" id="JBHUCX010000044">
    <property type="protein sequence ID" value="MFD1676183.1"/>
    <property type="molecule type" value="Genomic_DNA"/>
</dbReference>
<sequence length="387" mass="42786">MRTIRIRTFLIWALLLISTLPWITFVVVHLLLTKQLAFATNQPQTQVQAHDVMRMAPFNAWQIFAIILGFGLAVFIVGIAMRRFIIKPLEAMRRAAGQIAVGDLDVVLSKSRVLEIAEVSNGFESMVVGLQNAFQKQTVLEEERTFVINAVAHDLRTPIFALRGYLDGLEKGIAHTPEKMAMYVAVCKESAGQLDHLVTDLFTFTQMAYTEADGFAIQSELVDIKDVVMQSVDGLRVLATEKEISLLVDVHSGNFYIHGDRHLLARAMNNLIDNAVRHTPQKGDIRVQCSRSPGKVRIVVRDSGAGFSIEDIPHVFEPLYRGEDSRNRSTGGAGLGLAIAQRIIRRHGGDVAAENHADGGAIVTFWLPDITDGLPLTIQPSVGDWID</sequence>
<dbReference type="EC" id="2.7.13.3" evidence="3"/>
<keyword evidence="9" id="KW-0067">ATP-binding</keyword>
<keyword evidence="8 15" id="KW-0418">Kinase</keyword>
<dbReference type="CDD" id="cd00082">
    <property type="entry name" value="HisKA"/>
    <property type="match status" value="1"/>
</dbReference>
<evidence type="ECO:0000313" key="16">
    <source>
        <dbReference type="Proteomes" id="UP001597079"/>
    </source>
</evidence>
<gene>
    <name evidence="15" type="ORF">ACFSB2_15875</name>
</gene>
<dbReference type="SMART" id="SM00388">
    <property type="entry name" value="HisKA"/>
    <property type="match status" value="1"/>
</dbReference>
<dbReference type="PROSITE" id="PS50109">
    <property type="entry name" value="HIS_KIN"/>
    <property type="match status" value="1"/>
</dbReference>
<dbReference type="SUPFAM" id="SSF158472">
    <property type="entry name" value="HAMP domain-like"/>
    <property type="match status" value="1"/>
</dbReference>
<dbReference type="PANTHER" id="PTHR45453:SF1">
    <property type="entry name" value="PHOSPHATE REGULON SENSOR PROTEIN PHOR"/>
    <property type="match status" value="1"/>
</dbReference>
<evidence type="ECO:0000256" key="10">
    <source>
        <dbReference type="ARBA" id="ARBA00023012"/>
    </source>
</evidence>
<dbReference type="SMART" id="SM00387">
    <property type="entry name" value="HATPase_c"/>
    <property type="match status" value="1"/>
</dbReference>
<evidence type="ECO:0000256" key="11">
    <source>
        <dbReference type="ARBA" id="ARBA00023136"/>
    </source>
</evidence>
<feature type="transmembrane region" description="Helical" evidence="12">
    <location>
        <begin position="9"/>
        <end position="32"/>
    </location>
</feature>
<evidence type="ECO:0000256" key="8">
    <source>
        <dbReference type="ARBA" id="ARBA00022777"/>
    </source>
</evidence>
<comment type="caution">
    <text evidence="15">The sequence shown here is derived from an EMBL/GenBank/DDBJ whole genome shotgun (WGS) entry which is preliminary data.</text>
</comment>
<evidence type="ECO:0000256" key="9">
    <source>
        <dbReference type="ARBA" id="ARBA00022840"/>
    </source>
</evidence>
<dbReference type="Pfam" id="PF02518">
    <property type="entry name" value="HATPase_c"/>
    <property type="match status" value="1"/>
</dbReference>
<dbReference type="CDD" id="cd06225">
    <property type="entry name" value="HAMP"/>
    <property type="match status" value="1"/>
</dbReference>
<dbReference type="Gene3D" id="6.10.340.10">
    <property type="match status" value="1"/>
</dbReference>
<name>A0ABW4JJN0_9BACL</name>
<dbReference type="Gene3D" id="3.30.565.10">
    <property type="entry name" value="Histidine kinase-like ATPase, C-terminal domain"/>
    <property type="match status" value="1"/>
</dbReference>
<dbReference type="PANTHER" id="PTHR45453">
    <property type="entry name" value="PHOSPHATE REGULON SENSOR PROTEIN PHOR"/>
    <property type="match status" value="1"/>
</dbReference>
<feature type="transmembrane region" description="Helical" evidence="12">
    <location>
        <begin position="60"/>
        <end position="85"/>
    </location>
</feature>
<dbReference type="Gene3D" id="1.10.287.130">
    <property type="match status" value="1"/>
</dbReference>
<keyword evidence="12" id="KW-1133">Transmembrane helix</keyword>
<keyword evidence="5" id="KW-0597">Phosphoprotein</keyword>
<dbReference type="InterPro" id="IPR050351">
    <property type="entry name" value="BphY/WalK/GraS-like"/>
</dbReference>
<comment type="catalytic activity">
    <reaction evidence="1">
        <text>ATP + protein L-histidine = ADP + protein N-phospho-L-histidine.</text>
        <dbReference type="EC" id="2.7.13.3"/>
    </reaction>
</comment>
<dbReference type="InterPro" id="IPR005467">
    <property type="entry name" value="His_kinase_dom"/>
</dbReference>
<feature type="domain" description="Histidine kinase" evidence="13">
    <location>
        <begin position="150"/>
        <end position="371"/>
    </location>
</feature>
<evidence type="ECO:0000259" key="13">
    <source>
        <dbReference type="PROSITE" id="PS50109"/>
    </source>
</evidence>
<dbReference type="InterPro" id="IPR036890">
    <property type="entry name" value="HATPase_C_sf"/>
</dbReference>